<feature type="signal peptide" evidence="3">
    <location>
        <begin position="1"/>
        <end position="24"/>
    </location>
</feature>
<feature type="compositionally biased region" description="Low complexity" evidence="1">
    <location>
        <begin position="343"/>
        <end position="358"/>
    </location>
</feature>
<name>A0A7L9QFA3_9CHLO</name>
<feature type="transmembrane region" description="Helical" evidence="2">
    <location>
        <begin position="252"/>
        <end position="275"/>
    </location>
</feature>
<reference evidence="4" key="1">
    <citation type="journal article" date="2020" name="Microb. Ecol.">
        <title>The Under-explored Extracellular Proteome of Aero-Terrestrial Microalgae Provides Clues on Different Mechanisms of Desiccation Tolerance in Non-Model Organisms.</title>
        <authorList>
            <person name="Gonzalez-Hourcade M."/>
            <person name="Del Campo E.M."/>
            <person name="Casano L.M."/>
        </authorList>
    </citation>
    <scope>NUCLEOTIDE SEQUENCE</scope>
    <source>
        <strain evidence="4">TR9</strain>
    </source>
</reference>
<evidence type="ECO:0000256" key="2">
    <source>
        <dbReference type="SAM" id="Phobius"/>
    </source>
</evidence>
<dbReference type="EMBL" id="MT439041">
    <property type="protein sequence ID" value="QOL01288.1"/>
    <property type="molecule type" value="mRNA"/>
</dbReference>
<proteinExistence type="evidence at transcript level"/>
<feature type="chain" id="PRO_5029589429" evidence="3">
    <location>
        <begin position="25"/>
        <end position="358"/>
    </location>
</feature>
<evidence type="ECO:0000313" key="4">
    <source>
        <dbReference type="EMBL" id="QOL01288.1"/>
    </source>
</evidence>
<protein>
    <submittedName>
        <fullName evidence="4">Putative extracellular protein TR9_089</fullName>
    </submittedName>
</protein>
<evidence type="ECO:0000256" key="3">
    <source>
        <dbReference type="SAM" id="SignalP"/>
    </source>
</evidence>
<dbReference type="AlphaFoldDB" id="A0A7L9QFA3"/>
<feature type="compositionally biased region" description="Low complexity" evidence="1">
    <location>
        <begin position="73"/>
        <end position="89"/>
    </location>
</feature>
<accession>A0A7L9QFA3</accession>
<feature type="region of interest" description="Disordered" evidence="1">
    <location>
        <begin position="320"/>
        <end position="358"/>
    </location>
</feature>
<keyword evidence="2" id="KW-0812">Transmembrane</keyword>
<evidence type="ECO:0000256" key="1">
    <source>
        <dbReference type="SAM" id="MobiDB-lite"/>
    </source>
</evidence>
<organism evidence="4">
    <name type="scientific">Trebouxia lynnae</name>
    <dbReference type="NCBI Taxonomy" id="1825957"/>
    <lineage>
        <taxon>Eukaryota</taxon>
        <taxon>Viridiplantae</taxon>
        <taxon>Chlorophyta</taxon>
        <taxon>core chlorophytes</taxon>
        <taxon>Trebouxiophyceae</taxon>
        <taxon>Trebouxiales</taxon>
        <taxon>Trebouxiaceae</taxon>
        <taxon>Trebouxia</taxon>
    </lineage>
</organism>
<sequence>MRSHKQCTPLLLAALLVFASSVQAATSTTPTTVTTPTVTTAPAAPATTTAPVAVATTAPVATLAPVAVATTAPTTPVTGATPAATPAATDSLGVSTVTPTAGSSESTALTVVLRIAGNDVWPFDNTKIAGLTQSLAAVMTSITPSDVNTLSAVQTASNTSRRLLASSSADVTAQLNAGSTAGVTVVATDLNKVVASGSLASKLSTNGVKASSVSVLSATADSQVDDTSSCTNGAINGICIGKSTRNGIGSGAIIAIAAVGGIVILVLATICFCCCRSRWRNRASAIEAATLAKAQPKPEPMTPTGPAPFAVNYPQFQGQKSGLPARTGSYIPPRTISEGKSGATAMTANAAAPPTVKE</sequence>
<feature type="region of interest" description="Disordered" evidence="1">
    <location>
        <begin position="73"/>
        <end position="100"/>
    </location>
</feature>
<keyword evidence="3" id="KW-0732">Signal</keyword>
<keyword evidence="2" id="KW-0472">Membrane</keyword>
<keyword evidence="2" id="KW-1133">Transmembrane helix</keyword>